<accession>A0A388LDI9</accession>
<comment type="caution">
    <text evidence="2">The sequence shown here is derived from an EMBL/GenBank/DDBJ whole genome shotgun (WGS) entry which is preliminary data.</text>
</comment>
<proteinExistence type="predicted"/>
<protein>
    <submittedName>
        <fullName evidence="2">Uncharacterized protein</fullName>
    </submittedName>
</protein>
<gene>
    <name evidence="2" type="ORF">CBR_g30640</name>
</gene>
<dbReference type="Proteomes" id="UP000265515">
    <property type="component" value="Unassembled WGS sequence"/>
</dbReference>
<evidence type="ECO:0000313" key="2">
    <source>
        <dbReference type="EMBL" id="GBG80273.1"/>
    </source>
</evidence>
<feature type="region of interest" description="Disordered" evidence="1">
    <location>
        <begin position="76"/>
        <end position="100"/>
    </location>
</feature>
<sequence length="450" mass="49397">MLLSVGSKEGREIVTGRPSSLHVSNKIWRMGQQFLTFVETGRSHVSMSASLWVLTFDMQFHFLGDICRRAAWHTMAGGGGGEEGRGGRRTRGDEEGGRGRLMSTEQDTWALPGRSARLAVRSHTVILPQPKYQQQGRSRRTAPAPSSTNAAAAVPVTTGVLPACPVQGDHGTAEADPTGRDRRNAASTESLIQNESQWTALLQGMIFVPTDEQADPTPAEAERSNLANLMLGMTRAVMWNNTMQIAHAQTGWQLRQTQQRESATWTAAIRTSTQHQQQQQQLLASTITRVNSIEAKPSAAPGCTTDIAKQLGERIDHVVTIIGDLGDFTSPASISSTLATIKTDITKLQSRPEVAAKTYKMPCFNIGKFDDYNKTDALAWWHSFITEAACHHVPDHHSFITEAACHHVPDHLMMTTLYLQLIVGVLALMNHLTTNLGTTIVDLHTHITWE</sequence>
<dbReference type="AlphaFoldDB" id="A0A388LDI9"/>
<organism evidence="2 3">
    <name type="scientific">Chara braunii</name>
    <name type="common">Braun's stonewort</name>
    <dbReference type="NCBI Taxonomy" id="69332"/>
    <lineage>
        <taxon>Eukaryota</taxon>
        <taxon>Viridiplantae</taxon>
        <taxon>Streptophyta</taxon>
        <taxon>Charophyceae</taxon>
        <taxon>Charales</taxon>
        <taxon>Characeae</taxon>
        <taxon>Chara</taxon>
    </lineage>
</organism>
<name>A0A388LDI9_CHABU</name>
<evidence type="ECO:0000313" key="3">
    <source>
        <dbReference type="Proteomes" id="UP000265515"/>
    </source>
</evidence>
<feature type="compositionally biased region" description="Low complexity" evidence="1">
    <location>
        <begin position="141"/>
        <end position="163"/>
    </location>
</feature>
<keyword evidence="3" id="KW-1185">Reference proteome</keyword>
<evidence type="ECO:0000256" key="1">
    <source>
        <dbReference type="SAM" id="MobiDB-lite"/>
    </source>
</evidence>
<dbReference type="Gramene" id="GBG80273">
    <property type="protein sequence ID" value="GBG80273"/>
    <property type="gene ID" value="CBR_g30640"/>
</dbReference>
<dbReference type="EMBL" id="BFEA01000341">
    <property type="protein sequence ID" value="GBG80273.1"/>
    <property type="molecule type" value="Genomic_DNA"/>
</dbReference>
<feature type="compositionally biased region" description="Basic and acidic residues" evidence="1">
    <location>
        <begin position="82"/>
        <end position="98"/>
    </location>
</feature>
<feature type="region of interest" description="Disordered" evidence="1">
    <location>
        <begin position="126"/>
        <end position="190"/>
    </location>
</feature>
<feature type="compositionally biased region" description="Basic and acidic residues" evidence="1">
    <location>
        <begin position="171"/>
        <end position="184"/>
    </location>
</feature>
<reference evidence="2 3" key="1">
    <citation type="journal article" date="2018" name="Cell">
        <title>The Chara Genome: Secondary Complexity and Implications for Plant Terrestrialization.</title>
        <authorList>
            <person name="Nishiyama T."/>
            <person name="Sakayama H."/>
            <person name="Vries J.D."/>
            <person name="Buschmann H."/>
            <person name="Saint-Marcoux D."/>
            <person name="Ullrich K.K."/>
            <person name="Haas F.B."/>
            <person name="Vanderstraeten L."/>
            <person name="Becker D."/>
            <person name="Lang D."/>
            <person name="Vosolsobe S."/>
            <person name="Rombauts S."/>
            <person name="Wilhelmsson P.K.I."/>
            <person name="Janitza P."/>
            <person name="Kern R."/>
            <person name="Heyl A."/>
            <person name="Rumpler F."/>
            <person name="Villalobos L.I.A.C."/>
            <person name="Clay J.M."/>
            <person name="Skokan R."/>
            <person name="Toyoda A."/>
            <person name="Suzuki Y."/>
            <person name="Kagoshima H."/>
            <person name="Schijlen E."/>
            <person name="Tajeshwar N."/>
            <person name="Catarino B."/>
            <person name="Hetherington A.J."/>
            <person name="Saltykova A."/>
            <person name="Bonnot C."/>
            <person name="Breuninger H."/>
            <person name="Symeonidi A."/>
            <person name="Radhakrishnan G.V."/>
            <person name="Van Nieuwerburgh F."/>
            <person name="Deforce D."/>
            <person name="Chang C."/>
            <person name="Karol K.G."/>
            <person name="Hedrich R."/>
            <person name="Ulvskov P."/>
            <person name="Glockner G."/>
            <person name="Delwiche C.F."/>
            <person name="Petrasek J."/>
            <person name="Van de Peer Y."/>
            <person name="Friml J."/>
            <person name="Beilby M."/>
            <person name="Dolan L."/>
            <person name="Kohara Y."/>
            <person name="Sugano S."/>
            <person name="Fujiyama A."/>
            <person name="Delaux P.-M."/>
            <person name="Quint M."/>
            <person name="TheiBen G."/>
            <person name="Hagemann M."/>
            <person name="Harholt J."/>
            <person name="Dunand C."/>
            <person name="Zachgo S."/>
            <person name="Langdale J."/>
            <person name="Maumus F."/>
            <person name="Straeten D.V.D."/>
            <person name="Gould S.B."/>
            <person name="Rensing S.A."/>
        </authorList>
    </citation>
    <scope>NUCLEOTIDE SEQUENCE [LARGE SCALE GENOMIC DNA]</scope>
    <source>
        <strain evidence="2 3">S276</strain>
    </source>
</reference>